<feature type="non-terminal residue" evidence="1">
    <location>
        <position position="1"/>
    </location>
</feature>
<sequence>VREIYFRMKVYFDPTNLLPDPDNNCLITKEHFAHMIHYRKLKGRDDFSIILKEDLLPLFILMQKIETTQLYTRIIGYELLYLNIITQIQIIPHLFNIFHENIKKEFIDSLKCLGNIFSVILHVGIEGRITFRDCYSFSLIPVHQTFIKMKHFSKYFYIGQENINLSEILRIPFYYNRSDFFKNDLCKNLLDAIWILYSENEGENDISTNMNNKIENIRKWPDIHIKDLNLEKAKKIFDMLFDKRFTSHDMEKEIFSK</sequence>
<dbReference type="Proteomes" id="UP000014978">
    <property type="component" value="Unassembled WGS sequence"/>
</dbReference>
<evidence type="ECO:0000313" key="1">
    <source>
        <dbReference type="EMBL" id="EPR78594.1"/>
    </source>
</evidence>
<name>S7XHS6_SPRLO</name>
<accession>S7XHS6</accession>
<dbReference type="EMBL" id="ATCN01000682">
    <property type="protein sequence ID" value="EPR78594.1"/>
    <property type="molecule type" value="Genomic_DNA"/>
</dbReference>
<reference evidence="2" key="1">
    <citation type="journal article" date="2013" name="PLoS Genet.">
        <title>The genome of Spraguea lophii and the basis of host-microsporidian interactions.</title>
        <authorList>
            <person name="Campbell S.E."/>
            <person name="Williams T.A."/>
            <person name="Yousuf A."/>
            <person name="Soanes D.M."/>
            <person name="Paszkiewicz K.H."/>
            <person name="Williams B.A.P."/>
        </authorList>
    </citation>
    <scope>NUCLEOTIDE SEQUENCE [LARGE SCALE GENOMIC DNA]</scope>
    <source>
        <strain evidence="2">42_110</strain>
    </source>
</reference>
<proteinExistence type="predicted"/>
<gene>
    <name evidence="1" type="ORF">SLOPH_2571</name>
</gene>
<comment type="caution">
    <text evidence="1">The sequence shown here is derived from an EMBL/GenBank/DDBJ whole genome shotgun (WGS) entry which is preliminary data.</text>
</comment>
<dbReference type="VEuPathDB" id="MicrosporidiaDB:SLOPH_2571"/>
<dbReference type="HOGENOM" id="CLU_1084002_0_0_1"/>
<dbReference type="InParanoid" id="S7XHS6"/>
<dbReference type="AlphaFoldDB" id="S7XHS6"/>
<protein>
    <submittedName>
        <fullName evidence="1">Uncharacterized protein</fullName>
    </submittedName>
</protein>
<organism evidence="1 2">
    <name type="scientific">Spraguea lophii (strain 42_110)</name>
    <name type="common">Microsporidian parasite</name>
    <dbReference type="NCBI Taxonomy" id="1358809"/>
    <lineage>
        <taxon>Eukaryota</taxon>
        <taxon>Fungi</taxon>
        <taxon>Fungi incertae sedis</taxon>
        <taxon>Microsporidia</taxon>
        <taxon>Spragueidae</taxon>
        <taxon>Spraguea</taxon>
    </lineage>
</organism>
<keyword evidence="2" id="KW-1185">Reference proteome</keyword>
<evidence type="ECO:0000313" key="2">
    <source>
        <dbReference type="Proteomes" id="UP000014978"/>
    </source>
</evidence>